<dbReference type="AlphaFoldDB" id="K6X786"/>
<evidence type="ECO:0000313" key="2">
    <source>
        <dbReference type="EMBL" id="GAC16469.1"/>
    </source>
</evidence>
<dbReference type="CDD" id="cd00229">
    <property type="entry name" value="SGNH_hydrolase"/>
    <property type="match status" value="1"/>
</dbReference>
<protein>
    <submittedName>
        <fullName evidence="2">Lipolytic protein G-D-S-L family</fullName>
    </submittedName>
</protein>
<dbReference type="OrthoDB" id="9763981at2"/>
<keyword evidence="3" id="KW-1185">Reference proteome</keyword>
<accession>K6X786</accession>
<name>K6X786_9ALTE</name>
<dbReference type="eggNOG" id="COG2755">
    <property type="taxonomic scope" value="Bacteria"/>
</dbReference>
<feature type="domain" description="SGNH hydrolase-type esterase" evidence="1">
    <location>
        <begin position="61"/>
        <end position="239"/>
    </location>
</feature>
<comment type="caution">
    <text evidence="2">The sequence shown here is derived from an EMBL/GenBank/DDBJ whole genome shotgun (WGS) entry which is preliminary data.</text>
</comment>
<proteinExistence type="predicted"/>
<evidence type="ECO:0000259" key="1">
    <source>
        <dbReference type="Pfam" id="PF13472"/>
    </source>
</evidence>
<gene>
    <name evidence="2" type="ORF">GLIP_3858</name>
</gene>
<dbReference type="STRING" id="1127673.GLIP_3858"/>
<dbReference type="RefSeq" id="WP_008846271.1">
    <property type="nucleotide sequence ID" value="NZ_BAEN01000076.1"/>
</dbReference>
<evidence type="ECO:0000313" key="3">
    <source>
        <dbReference type="Proteomes" id="UP000006334"/>
    </source>
</evidence>
<sequence length="253" mass="28451">MRKTAKQLMFLFAAGLILQGCHSMKTNQAADYVAEKGSHVEKETTGVWAIEPDPNLPNVLLLGDSISIGYTLGVREELANQANVFRPHRNGGKKPENCQGTSYSIKHLDRWLGDRKWQVIHFNWGLHDLKHVHSDSGKNSNNFDDPRQSEPEIYRANLIQLVNRLQATGAKLIFATTTPYPVGVKPARLPDDAELYNSIAKQIMNQRNIQINDLYAQALPKLNEVQLPINVHFNKRGRELQAQAVSKVIQGNL</sequence>
<organism evidence="2 3">
    <name type="scientific">Aliiglaciecola lipolytica E3</name>
    <dbReference type="NCBI Taxonomy" id="1127673"/>
    <lineage>
        <taxon>Bacteria</taxon>
        <taxon>Pseudomonadati</taxon>
        <taxon>Pseudomonadota</taxon>
        <taxon>Gammaproteobacteria</taxon>
        <taxon>Alteromonadales</taxon>
        <taxon>Alteromonadaceae</taxon>
        <taxon>Aliiglaciecola</taxon>
    </lineage>
</organism>
<dbReference type="InterPro" id="IPR036514">
    <property type="entry name" value="SGNH_hydro_sf"/>
</dbReference>
<dbReference type="Proteomes" id="UP000006334">
    <property type="component" value="Unassembled WGS sequence"/>
</dbReference>
<dbReference type="InterPro" id="IPR013830">
    <property type="entry name" value="SGNH_hydro"/>
</dbReference>
<dbReference type="SUPFAM" id="SSF52266">
    <property type="entry name" value="SGNH hydrolase"/>
    <property type="match status" value="1"/>
</dbReference>
<dbReference type="GO" id="GO:0016788">
    <property type="term" value="F:hydrolase activity, acting on ester bonds"/>
    <property type="evidence" value="ECO:0007669"/>
    <property type="project" value="UniProtKB-ARBA"/>
</dbReference>
<dbReference type="Gene3D" id="3.40.50.1110">
    <property type="entry name" value="SGNH hydrolase"/>
    <property type="match status" value="1"/>
</dbReference>
<dbReference type="EMBL" id="BAEN01000076">
    <property type="protein sequence ID" value="GAC16469.1"/>
    <property type="molecule type" value="Genomic_DNA"/>
</dbReference>
<reference evidence="2 3" key="1">
    <citation type="journal article" date="2017" name="Antonie Van Leeuwenhoek">
        <title>Rhizobium rhizosphaerae sp. nov., a novel species isolated from rice rhizosphere.</title>
        <authorList>
            <person name="Zhao J.J."/>
            <person name="Zhang J."/>
            <person name="Zhang R.J."/>
            <person name="Zhang C.W."/>
            <person name="Yin H.Q."/>
            <person name="Zhang X.X."/>
        </authorList>
    </citation>
    <scope>NUCLEOTIDE SEQUENCE [LARGE SCALE GENOMIC DNA]</scope>
    <source>
        <strain evidence="2 3">E3</strain>
    </source>
</reference>
<dbReference type="PROSITE" id="PS51257">
    <property type="entry name" value="PROKAR_LIPOPROTEIN"/>
    <property type="match status" value="1"/>
</dbReference>
<dbReference type="Pfam" id="PF13472">
    <property type="entry name" value="Lipase_GDSL_2"/>
    <property type="match status" value="1"/>
</dbReference>